<proteinExistence type="predicted"/>
<gene>
    <name evidence="2" type="ORF">QF092_00220</name>
</gene>
<evidence type="ECO:0000313" key="3">
    <source>
        <dbReference type="Proteomes" id="UP001230978"/>
    </source>
</evidence>
<dbReference type="RefSeq" id="WP_281466458.1">
    <property type="nucleotide sequence ID" value="NZ_CP124535.1"/>
</dbReference>
<evidence type="ECO:0000313" key="2">
    <source>
        <dbReference type="EMBL" id="WGV16275.1"/>
    </source>
</evidence>
<feature type="transmembrane region" description="Helical" evidence="1">
    <location>
        <begin position="43"/>
        <end position="61"/>
    </location>
</feature>
<keyword evidence="3" id="KW-1185">Reference proteome</keyword>
<name>A0ABY8Q7L5_9RHOB</name>
<dbReference type="Pfam" id="PF19865">
    <property type="entry name" value="DUF6338"/>
    <property type="match status" value="1"/>
</dbReference>
<sequence>MIEELATIENTSIVLFFVVPGLIILFTRAQFVTGGFKSTPDSILTYFVISSIYLAVCLPLIRWLELDPRSNHAAWLIFVFVLPVLVGSTLGLSVRRRWFLRLLHFFGMNLVDAIPTAWDWKLGNIAACYVIVTLKDETRFYGLLSRRSFISSDPSERDIYIEECFKFGEDGTWNRFPNEGVLIAANEVRTIEFFSATQEPVQ</sequence>
<accession>A0ABY8Q7L5</accession>
<reference evidence="2 3" key="1">
    <citation type="submission" date="2023-04" db="EMBL/GenBank/DDBJ databases">
        <title>YMD61, complete Genome.</title>
        <authorList>
            <person name="Zhang J."/>
        </authorList>
    </citation>
    <scope>NUCLEOTIDE SEQUENCE [LARGE SCALE GENOMIC DNA]</scope>
    <source>
        <strain evidence="2 3">YMD61</strain>
    </source>
</reference>
<keyword evidence="1" id="KW-0812">Transmembrane</keyword>
<dbReference type="Proteomes" id="UP001230978">
    <property type="component" value="Chromosome"/>
</dbReference>
<feature type="transmembrane region" description="Helical" evidence="1">
    <location>
        <begin position="73"/>
        <end position="94"/>
    </location>
</feature>
<dbReference type="InterPro" id="IPR045919">
    <property type="entry name" value="DUF6338"/>
</dbReference>
<dbReference type="EMBL" id="CP124535">
    <property type="protein sequence ID" value="WGV16275.1"/>
    <property type="molecule type" value="Genomic_DNA"/>
</dbReference>
<protein>
    <submittedName>
        <fullName evidence="2">DUF6338 family protein</fullName>
    </submittedName>
</protein>
<evidence type="ECO:0000256" key="1">
    <source>
        <dbReference type="SAM" id="Phobius"/>
    </source>
</evidence>
<keyword evidence="1" id="KW-1133">Transmembrane helix</keyword>
<keyword evidence="1" id="KW-0472">Membrane</keyword>
<feature type="transmembrane region" description="Helical" evidence="1">
    <location>
        <begin position="12"/>
        <end position="31"/>
    </location>
</feature>
<organism evidence="2 3">
    <name type="scientific">Fuscovulum ytuae</name>
    <dbReference type="NCBI Taxonomy" id="3042299"/>
    <lineage>
        <taxon>Bacteria</taxon>
        <taxon>Pseudomonadati</taxon>
        <taxon>Pseudomonadota</taxon>
        <taxon>Alphaproteobacteria</taxon>
        <taxon>Rhodobacterales</taxon>
        <taxon>Paracoccaceae</taxon>
        <taxon>Fuscovulum</taxon>
    </lineage>
</organism>